<evidence type="ECO:0000259" key="7">
    <source>
        <dbReference type="PROSITE" id="PS50893"/>
    </source>
</evidence>
<feature type="domain" description="ABC transporter" evidence="7">
    <location>
        <begin position="13"/>
        <end position="259"/>
    </location>
</feature>
<dbReference type="AlphaFoldDB" id="A0A160FN21"/>
<evidence type="ECO:0000313" key="8">
    <source>
        <dbReference type="EMBL" id="ANB73638.1"/>
    </source>
</evidence>
<keyword evidence="4" id="KW-0997">Cell inner membrane</keyword>
<dbReference type="GO" id="GO:0005524">
    <property type="term" value="F:ATP binding"/>
    <property type="evidence" value="ECO:0007669"/>
    <property type="project" value="UniProtKB-KW"/>
</dbReference>
<keyword evidence="4" id="KW-0472">Membrane</keyword>
<name>A0A160FN21_9BURK</name>
<dbReference type="InterPro" id="IPR003439">
    <property type="entry name" value="ABC_transporter-like_ATP-bd"/>
</dbReference>
<comment type="similarity">
    <text evidence="1">Belongs to the ABC transporter superfamily.</text>
</comment>
<dbReference type="Proteomes" id="UP000076852">
    <property type="component" value="Chromosome 1"/>
</dbReference>
<dbReference type="OrthoDB" id="9811169at2"/>
<dbReference type="GO" id="GO:0015424">
    <property type="term" value="F:ABC-type amino acid transporter activity"/>
    <property type="evidence" value="ECO:0007669"/>
    <property type="project" value="InterPro"/>
</dbReference>
<keyword evidence="9" id="KW-1185">Reference proteome</keyword>
<dbReference type="EMBL" id="CP014578">
    <property type="protein sequence ID" value="ANB73638.1"/>
    <property type="molecule type" value="Genomic_DNA"/>
</dbReference>
<evidence type="ECO:0000256" key="6">
    <source>
        <dbReference type="ARBA" id="ARBA00022840"/>
    </source>
</evidence>
<dbReference type="SMART" id="SM00382">
    <property type="entry name" value="AAA"/>
    <property type="match status" value="1"/>
</dbReference>
<dbReference type="PANTHER" id="PTHR43166:SF15">
    <property type="entry name" value="HISTIDINE TRANSPORT ATP-BINDING PROTEIN HISP"/>
    <property type="match status" value="1"/>
</dbReference>
<dbReference type="SUPFAM" id="SSF52540">
    <property type="entry name" value="P-loop containing nucleoside triphosphate hydrolases"/>
    <property type="match status" value="1"/>
</dbReference>
<dbReference type="InterPro" id="IPR030679">
    <property type="entry name" value="ABC_ATPase_HisP-typ"/>
</dbReference>
<keyword evidence="2" id="KW-0813">Transport</keyword>
<dbReference type="GO" id="GO:0016887">
    <property type="term" value="F:ATP hydrolysis activity"/>
    <property type="evidence" value="ECO:0007669"/>
    <property type="project" value="InterPro"/>
</dbReference>
<keyword evidence="6" id="KW-0067">ATP-binding</keyword>
<dbReference type="KEGG" id="buz:AYM40_15680"/>
<dbReference type="Pfam" id="PF00005">
    <property type="entry name" value="ABC_tran"/>
    <property type="match status" value="1"/>
</dbReference>
<sequence>MLPHTTQSEARKLAVHDIHKRFGDNEVLKGVSLNATKGDVISIIGASGSGKSTFLRCINFLERPNAGRIIVDGEEVKTKADKVGNLDVADHKQLQRMRTKLSMVFQHFNLWAHMNVLENVIEAPIQVLGLSRREAEERARTFLEKVGLPARVEKQYPSHLSGGQQQRVAIARALAMNPDVMLFDEPTSALDPELVGEVLKVMQKLAEEGRTMIVVTHEMGFARNVSNRVMFLHQGRTEEEGSPDEVLSAPRSDRLKQFLSGSLK</sequence>
<dbReference type="PIRSF" id="PIRSF039085">
    <property type="entry name" value="ABC_ATPase_HisP"/>
    <property type="match status" value="1"/>
</dbReference>
<accession>A0A160FN21</accession>
<dbReference type="FunFam" id="3.40.50.300:FF:000020">
    <property type="entry name" value="Amino acid ABC transporter ATP-binding component"/>
    <property type="match status" value="1"/>
</dbReference>
<dbReference type="PROSITE" id="PS50893">
    <property type="entry name" value="ABC_TRANSPORTER_2"/>
    <property type="match status" value="1"/>
</dbReference>
<reference evidence="8 9" key="1">
    <citation type="journal article" date="2016" name="Gene">
        <title>PacBio SMRT assembly of a complex multi-replicon genome reveals chlorocatechol degradative operon in a region of genome plasticity.</title>
        <authorList>
            <person name="Ricker N."/>
            <person name="Shen S.Y."/>
            <person name="Goordial J."/>
            <person name="Jin S."/>
            <person name="Fulthorpe R.R."/>
        </authorList>
    </citation>
    <scope>NUCLEOTIDE SEQUENCE [LARGE SCALE GENOMIC DNA]</scope>
    <source>
        <strain evidence="8 9">OLGA172</strain>
    </source>
</reference>
<proteinExistence type="inferred from homology"/>
<dbReference type="RefSeq" id="WP_063497015.1">
    <property type="nucleotide sequence ID" value="NZ_CP014578.1"/>
</dbReference>
<dbReference type="InterPro" id="IPR050086">
    <property type="entry name" value="MetN_ABC_transporter-like"/>
</dbReference>
<gene>
    <name evidence="8" type="ORF">AYM40_15680</name>
</gene>
<dbReference type="STRING" id="1804984.AYM40_15680"/>
<dbReference type="InterPro" id="IPR017871">
    <property type="entry name" value="ABC_transporter-like_CS"/>
</dbReference>
<evidence type="ECO:0000256" key="4">
    <source>
        <dbReference type="ARBA" id="ARBA00022519"/>
    </source>
</evidence>
<dbReference type="InterPro" id="IPR003593">
    <property type="entry name" value="AAA+_ATPase"/>
</dbReference>
<dbReference type="PROSITE" id="PS00211">
    <property type="entry name" value="ABC_TRANSPORTER_1"/>
    <property type="match status" value="1"/>
</dbReference>
<evidence type="ECO:0000256" key="5">
    <source>
        <dbReference type="ARBA" id="ARBA00022741"/>
    </source>
</evidence>
<evidence type="ECO:0000313" key="9">
    <source>
        <dbReference type="Proteomes" id="UP000076852"/>
    </source>
</evidence>
<keyword evidence="3" id="KW-1003">Cell membrane</keyword>
<dbReference type="CDD" id="cd03262">
    <property type="entry name" value="ABC_HisP_GlnQ"/>
    <property type="match status" value="1"/>
</dbReference>
<dbReference type="PANTHER" id="PTHR43166">
    <property type="entry name" value="AMINO ACID IMPORT ATP-BINDING PROTEIN"/>
    <property type="match status" value="1"/>
</dbReference>
<dbReference type="InterPro" id="IPR027417">
    <property type="entry name" value="P-loop_NTPase"/>
</dbReference>
<organism evidence="8 9">
    <name type="scientific">Paraburkholderia phytofirmans OLGA172</name>
    <dbReference type="NCBI Taxonomy" id="1417228"/>
    <lineage>
        <taxon>Bacteria</taxon>
        <taxon>Pseudomonadati</taxon>
        <taxon>Pseudomonadota</taxon>
        <taxon>Betaproteobacteria</taxon>
        <taxon>Burkholderiales</taxon>
        <taxon>Burkholderiaceae</taxon>
        <taxon>Paraburkholderia</taxon>
    </lineage>
</organism>
<evidence type="ECO:0000256" key="2">
    <source>
        <dbReference type="ARBA" id="ARBA00022448"/>
    </source>
</evidence>
<evidence type="ECO:0000256" key="3">
    <source>
        <dbReference type="ARBA" id="ARBA00022475"/>
    </source>
</evidence>
<protein>
    <submittedName>
        <fullName evidence="8">Amino acid transporter</fullName>
    </submittedName>
</protein>
<evidence type="ECO:0000256" key="1">
    <source>
        <dbReference type="ARBA" id="ARBA00005417"/>
    </source>
</evidence>
<dbReference type="Gene3D" id="3.40.50.300">
    <property type="entry name" value="P-loop containing nucleotide triphosphate hydrolases"/>
    <property type="match status" value="1"/>
</dbReference>
<keyword evidence="5" id="KW-0547">Nucleotide-binding</keyword>